<sequence>MEIHTLNVSQGIDWIADGFGLFRKNPLIWIVIIMLFLAIEAVLGWIPLLGMAAVTLLQPILLGGLMGGCRDLAEGRELRVQHLFDGFQRHTRPLVMVGVMSLAAYLVIGAIGATLFFLLGGAAVGFSAFVRGGVIGPSATFPLVGAGIAALMVLALIVPVTMATWFAPALVWFRNLEPLDALRQSFLGCWRNVLPFLVYGLIVLVLMGLAAIPFGLGILIMGPTLVGSTYAAYLDIFPDADR</sequence>
<feature type="transmembrane region" description="Helical" evidence="1">
    <location>
        <begin position="139"/>
        <end position="172"/>
    </location>
</feature>
<keyword evidence="1" id="KW-0472">Membrane</keyword>
<accession>A0ABP1C4Q4</accession>
<keyword evidence="4" id="KW-1185">Reference proteome</keyword>
<dbReference type="Pfam" id="PF25231">
    <property type="entry name" value="DUF7847"/>
    <property type="match status" value="1"/>
</dbReference>
<dbReference type="EMBL" id="OZ026884">
    <property type="protein sequence ID" value="CAL1239205.1"/>
    <property type="molecule type" value="Genomic_DNA"/>
</dbReference>
<protein>
    <recommendedName>
        <fullName evidence="2">DUF7847 domain-containing protein</fullName>
    </recommendedName>
</protein>
<evidence type="ECO:0000259" key="2">
    <source>
        <dbReference type="Pfam" id="PF25231"/>
    </source>
</evidence>
<dbReference type="NCBIfam" id="NF041043">
    <property type="entry name" value="BPSS1780_fam"/>
    <property type="match status" value="1"/>
</dbReference>
<organism evidence="3 4">
    <name type="scientific">Candidatus Methylocalor cossyra</name>
    <dbReference type="NCBI Taxonomy" id="3108543"/>
    <lineage>
        <taxon>Bacteria</taxon>
        <taxon>Pseudomonadati</taxon>
        <taxon>Pseudomonadota</taxon>
        <taxon>Gammaproteobacteria</taxon>
        <taxon>Methylococcales</taxon>
        <taxon>Methylococcaceae</taxon>
        <taxon>Candidatus Methylocalor</taxon>
    </lineage>
</organism>
<name>A0ABP1C4Q4_9GAMM</name>
<keyword evidence="1" id="KW-1133">Transmembrane helix</keyword>
<feature type="transmembrane region" description="Helical" evidence="1">
    <location>
        <begin position="94"/>
        <end position="119"/>
    </location>
</feature>
<dbReference type="InterPro" id="IPR047798">
    <property type="entry name" value="BPSS1780-like"/>
</dbReference>
<feature type="transmembrane region" description="Helical" evidence="1">
    <location>
        <begin position="27"/>
        <end position="46"/>
    </location>
</feature>
<evidence type="ECO:0000313" key="3">
    <source>
        <dbReference type="EMBL" id="CAL1239205.1"/>
    </source>
</evidence>
<keyword evidence="1" id="KW-0812">Transmembrane</keyword>
<reference evidence="3 4" key="1">
    <citation type="submission" date="2024-04" db="EMBL/GenBank/DDBJ databases">
        <authorList>
            <person name="Cremers G."/>
        </authorList>
    </citation>
    <scope>NUCLEOTIDE SEQUENCE [LARGE SCALE GENOMIC DNA]</scope>
    <source>
        <strain evidence="3">MeCH1-AG</strain>
    </source>
</reference>
<dbReference type="RefSeq" id="WP_348758789.1">
    <property type="nucleotide sequence ID" value="NZ_OZ026884.1"/>
</dbReference>
<evidence type="ECO:0000256" key="1">
    <source>
        <dbReference type="SAM" id="Phobius"/>
    </source>
</evidence>
<feature type="transmembrane region" description="Helical" evidence="1">
    <location>
        <begin position="193"/>
        <end position="220"/>
    </location>
</feature>
<evidence type="ECO:0000313" key="4">
    <source>
        <dbReference type="Proteomes" id="UP001497493"/>
    </source>
</evidence>
<proteinExistence type="predicted"/>
<dbReference type="Proteomes" id="UP001497493">
    <property type="component" value="Chromosome"/>
</dbReference>
<dbReference type="InterPro" id="IPR057169">
    <property type="entry name" value="DUF7847"/>
</dbReference>
<gene>
    <name evidence="3" type="ORF">MECH1_V1_0429</name>
</gene>
<feature type="domain" description="DUF7847" evidence="2">
    <location>
        <begin position="15"/>
        <end position="223"/>
    </location>
</feature>